<dbReference type="InterPro" id="IPR036554">
    <property type="entry name" value="GHMP_kinase_C_sf"/>
</dbReference>
<sequence length="291" mass="31758">MTPDVTARSALRLPAPAKLNLFLHVIGRREDGKHLLQSIFTLVSLADEIDLVVRSDDRIVRTGDLLCCAEDDLCTRAARALKTAAGRPELGANISVQKRIPAGAGLGGGSSDAATTLIGLNRLWELDFSRAELMKIGETLGADVPFFIWGRSGFVEGIGERISSFEIPQAEYEILWPGKGVSTAEIFRSPNLTRNTESLKMSVFSKSIQDNWPDLPGRNDLQPVAENVEPLIAQALEALKRLGLRPRMTGSGSAVFAVTGRQGPALGDLPSNWRHFRVRSLHEHPLCGWMN</sequence>
<proteinExistence type="inferred from homology"/>
<reference evidence="13 14" key="1">
    <citation type="journal article" date="2021" name="Sci. Rep.">
        <title>The distribution of antibiotic resistance genes in chicken gut microbiota commensals.</title>
        <authorList>
            <person name="Juricova H."/>
            <person name="Matiasovicova J."/>
            <person name="Kubasova T."/>
            <person name="Cejkova D."/>
            <person name="Rychlik I."/>
        </authorList>
    </citation>
    <scope>NUCLEOTIDE SEQUENCE [LARGE SCALE GENOMIC DNA]</scope>
    <source>
        <strain evidence="13 14">An829</strain>
    </source>
</reference>
<comment type="catalytic activity">
    <reaction evidence="10">
        <text>4-CDP-2-C-methyl-D-erythritol + ATP = 4-CDP-2-C-methyl-D-erythritol 2-phosphate + ADP + H(+)</text>
        <dbReference type="Rhea" id="RHEA:18437"/>
        <dbReference type="ChEBI" id="CHEBI:15378"/>
        <dbReference type="ChEBI" id="CHEBI:30616"/>
        <dbReference type="ChEBI" id="CHEBI:57823"/>
        <dbReference type="ChEBI" id="CHEBI:57919"/>
        <dbReference type="ChEBI" id="CHEBI:456216"/>
        <dbReference type="EC" id="2.7.1.148"/>
    </reaction>
</comment>
<evidence type="ECO:0000256" key="4">
    <source>
        <dbReference type="ARBA" id="ARBA00022679"/>
    </source>
</evidence>
<gene>
    <name evidence="10 13" type="primary">ispE</name>
    <name evidence="13" type="ORF">H6A60_00500</name>
</gene>
<dbReference type="PANTHER" id="PTHR43527:SF2">
    <property type="entry name" value="4-DIPHOSPHOCYTIDYL-2-C-METHYL-D-ERYTHRITOL KINASE, CHLOROPLASTIC"/>
    <property type="match status" value="1"/>
</dbReference>
<evidence type="ECO:0000256" key="6">
    <source>
        <dbReference type="ARBA" id="ARBA00022777"/>
    </source>
</evidence>
<evidence type="ECO:0000313" key="13">
    <source>
        <dbReference type="EMBL" id="MBM6702994.1"/>
    </source>
</evidence>
<dbReference type="InterPro" id="IPR020568">
    <property type="entry name" value="Ribosomal_Su5_D2-typ_SF"/>
</dbReference>
<dbReference type="GO" id="GO:0050515">
    <property type="term" value="F:4-(cytidine 5'-diphospho)-2-C-methyl-D-erythritol kinase activity"/>
    <property type="evidence" value="ECO:0007669"/>
    <property type="project" value="UniProtKB-EC"/>
</dbReference>
<evidence type="ECO:0000256" key="5">
    <source>
        <dbReference type="ARBA" id="ARBA00022741"/>
    </source>
</evidence>
<comment type="caution">
    <text evidence="13">The sequence shown here is derived from an EMBL/GenBank/DDBJ whole genome shotgun (WGS) entry which is preliminary data.</text>
</comment>
<evidence type="ECO:0000256" key="2">
    <source>
        <dbReference type="ARBA" id="ARBA00012052"/>
    </source>
</evidence>
<dbReference type="EC" id="2.7.1.148" evidence="2 10"/>
<comment type="pathway">
    <text evidence="10">Isoprenoid biosynthesis; isopentenyl diphosphate biosynthesis via DXP pathway; isopentenyl diphosphate from 1-deoxy-D-xylulose 5-phosphate: step 3/6.</text>
</comment>
<comment type="similarity">
    <text evidence="1 10">Belongs to the GHMP kinase family. IspE subfamily.</text>
</comment>
<evidence type="ECO:0000256" key="1">
    <source>
        <dbReference type="ARBA" id="ARBA00009684"/>
    </source>
</evidence>
<keyword evidence="14" id="KW-1185">Reference proteome</keyword>
<comment type="function">
    <text evidence="10">Catalyzes the phosphorylation of the position 2 hydroxy group of 4-diphosphocytidyl-2C-methyl-D-erythritol.</text>
</comment>
<feature type="binding site" evidence="10">
    <location>
        <begin position="101"/>
        <end position="111"/>
    </location>
    <ligand>
        <name>ATP</name>
        <dbReference type="ChEBI" id="CHEBI:30616"/>
    </ligand>
</feature>
<dbReference type="HAMAP" id="MF_00061">
    <property type="entry name" value="IspE"/>
    <property type="match status" value="1"/>
</dbReference>
<evidence type="ECO:0000256" key="10">
    <source>
        <dbReference type="HAMAP-Rule" id="MF_00061"/>
    </source>
</evidence>
<keyword evidence="7 10" id="KW-0067">ATP-binding</keyword>
<feature type="domain" description="GHMP kinase N-terminal" evidence="11">
    <location>
        <begin position="73"/>
        <end position="150"/>
    </location>
</feature>
<dbReference type="SUPFAM" id="SSF54211">
    <property type="entry name" value="Ribosomal protein S5 domain 2-like"/>
    <property type="match status" value="1"/>
</dbReference>
<dbReference type="InterPro" id="IPR014721">
    <property type="entry name" value="Ribsml_uS5_D2-typ_fold_subgr"/>
</dbReference>
<dbReference type="PANTHER" id="PTHR43527">
    <property type="entry name" value="4-DIPHOSPHOCYTIDYL-2-C-METHYL-D-ERYTHRITOL KINASE, CHLOROPLASTIC"/>
    <property type="match status" value="1"/>
</dbReference>
<dbReference type="Pfam" id="PF00288">
    <property type="entry name" value="GHMP_kinases_N"/>
    <property type="match status" value="1"/>
</dbReference>
<keyword evidence="4 10" id="KW-0808">Transferase</keyword>
<dbReference type="Proteomes" id="UP000715095">
    <property type="component" value="Unassembled WGS sequence"/>
</dbReference>
<dbReference type="SUPFAM" id="SSF55060">
    <property type="entry name" value="GHMP Kinase, C-terminal domain"/>
    <property type="match status" value="1"/>
</dbReference>
<accession>A0ABS2DNQ2</accession>
<dbReference type="InterPro" id="IPR004424">
    <property type="entry name" value="IspE"/>
</dbReference>
<dbReference type="Pfam" id="PF08544">
    <property type="entry name" value="GHMP_kinases_C"/>
    <property type="match status" value="1"/>
</dbReference>
<keyword evidence="5 10" id="KW-0547">Nucleotide-binding</keyword>
<dbReference type="InterPro" id="IPR013750">
    <property type="entry name" value="GHMP_kinase_C_dom"/>
</dbReference>
<evidence type="ECO:0000256" key="9">
    <source>
        <dbReference type="ARBA" id="ARBA00032554"/>
    </source>
</evidence>
<feature type="active site" evidence="10">
    <location>
        <position position="143"/>
    </location>
</feature>
<protein>
    <recommendedName>
        <fullName evidence="3 10">4-diphosphocytidyl-2-C-methyl-D-erythritol kinase</fullName>
        <shortName evidence="10">CMK</shortName>
        <ecNumber evidence="2 10">2.7.1.148</ecNumber>
    </recommendedName>
    <alternativeName>
        <fullName evidence="9 10">4-(cytidine-5'-diphospho)-2-C-methyl-D-erythritol kinase</fullName>
    </alternativeName>
</protein>
<dbReference type="Gene3D" id="3.30.230.10">
    <property type="match status" value="1"/>
</dbReference>
<keyword evidence="6 10" id="KW-0418">Kinase</keyword>
<name>A0ABS2DNQ2_9BURK</name>
<keyword evidence="8 10" id="KW-0414">Isoprene biosynthesis</keyword>
<dbReference type="EMBL" id="JACJJC010000001">
    <property type="protein sequence ID" value="MBM6702994.1"/>
    <property type="molecule type" value="Genomic_DNA"/>
</dbReference>
<evidence type="ECO:0000259" key="12">
    <source>
        <dbReference type="Pfam" id="PF08544"/>
    </source>
</evidence>
<dbReference type="NCBIfam" id="TIGR00154">
    <property type="entry name" value="ispE"/>
    <property type="match status" value="1"/>
</dbReference>
<dbReference type="Gene3D" id="3.30.70.890">
    <property type="entry name" value="GHMP kinase, C-terminal domain"/>
    <property type="match status" value="1"/>
</dbReference>
<organism evidence="13 14">
    <name type="scientific">Sutterella massiliensis</name>
    <dbReference type="NCBI Taxonomy" id="1816689"/>
    <lineage>
        <taxon>Bacteria</taxon>
        <taxon>Pseudomonadati</taxon>
        <taxon>Pseudomonadota</taxon>
        <taxon>Betaproteobacteria</taxon>
        <taxon>Burkholderiales</taxon>
        <taxon>Sutterellaceae</taxon>
        <taxon>Sutterella</taxon>
    </lineage>
</organism>
<evidence type="ECO:0000256" key="7">
    <source>
        <dbReference type="ARBA" id="ARBA00022840"/>
    </source>
</evidence>
<dbReference type="PIRSF" id="PIRSF010376">
    <property type="entry name" value="IspE"/>
    <property type="match status" value="1"/>
</dbReference>
<evidence type="ECO:0000259" key="11">
    <source>
        <dbReference type="Pfam" id="PF00288"/>
    </source>
</evidence>
<feature type="active site" evidence="10">
    <location>
        <position position="18"/>
    </location>
</feature>
<dbReference type="RefSeq" id="WP_205101387.1">
    <property type="nucleotide sequence ID" value="NZ_JACJJC010000001.1"/>
</dbReference>
<dbReference type="InterPro" id="IPR006204">
    <property type="entry name" value="GHMP_kinase_N_dom"/>
</dbReference>
<evidence type="ECO:0000256" key="8">
    <source>
        <dbReference type="ARBA" id="ARBA00023229"/>
    </source>
</evidence>
<evidence type="ECO:0000256" key="3">
    <source>
        <dbReference type="ARBA" id="ARBA00017473"/>
    </source>
</evidence>
<evidence type="ECO:0000313" key="14">
    <source>
        <dbReference type="Proteomes" id="UP000715095"/>
    </source>
</evidence>
<feature type="domain" description="GHMP kinase C-terminal" evidence="12">
    <location>
        <begin position="204"/>
        <end position="260"/>
    </location>
</feature>